<dbReference type="EMBL" id="JACHOO010000018">
    <property type="protein sequence ID" value="MBB5755278.1"/>
    <property type="molecule type" value="Genomic_DNA"/>
</dbReference>
<dbReference type="Proteomes" id="UP000523821">
    <property type="component" value="Unassembled WGS sequence"/>
</dbReference>
<proteinExistence type="predicted"/>
<dbReference type="AlphaFoldDB" id="A0A7W9FR33"/>
<keyword evidence="2" id="KW-1185">Reference proteome</keyword>
<evidence type="ECO:0000313" key="1">
    <source>
        <dbReference type="EMBL" id="MBB5755278.1"/>
    </source>
</evidence>
<protein>
    <recommendedName>
        <fullName evidence="3">DUF2793 domain-containing protein</fullName>
    </recommendedName>
</protein>
<comment type="caution">
    <text evidence="1">The sequence shown here is derived from an EMBL/GenBank/DDBJ whole genome shotgun (WGS) entry which is preliminary data.</text>
</comment>
<organism evidence="1 2">
    <name type="scientific">Prosthecomicrobium pneumaticum</name>
    <dbReference type="NCBI Taxonomy" id="81895"/>
    <lineage>
        <taxon>Bacteria</taxon>
        <taxon>Pseudomonadati</taxon>
        <taxon>Pseudomonadota</taxon>
        <taxon>Alphaproteobacteria</taxon>
        <taxon>Hyphomicrobiales</taxon>
        <taxon>Kaistiaceae</taxon>
        <taxon>Prosthecomicrobium</taxon>
    </lineage>
</organism>
<dbReference type="InterPro" id="IPR021251">
    <property type="entry name" value="DUF2793"/>
</dbReference>
<dbReference type="Pfam" id="PF10983">
    <property type="entry name" value="DUF2793"/>
    <property type="match status" value="1"/>
</dbReference>
<evidence type="ECO:0000313" key="2">
    <source>
        <dbReference type="Proteomes" id="UP000523821"/>
    </source>
</evidence>
<dbReference type="RefSeq" id="WP_183858710.1">
    <property type="nucleotide sequence ID" value="NZ_JACHOO010000018.1"/>
</dbReference>
<sequence>MADTLHLALPYLAAAQAQKHVTLNEALRRLDAIVQLAVDGTDATVPPETPAEGSRLIVGPGATGLFAGQDGAIAHFVDGAWMLLPPEPGWVAVDRATGRLLVFAEGGWTPPAPADSVAALGVNTAADATNRFAVRSNAVLLAPVDAAAGGTGDMRLALDKEAAGDTVSLVFQTGFSGRAEFGLAGGEDFSIKVSPDGATWFTALAIDRATGVVSFPSGTA</sequence>
<reference evidence="1 2" key="1">
    <citation type="submission" date="2020-08" db="EMBL/GenBank/DDBJ databases">
        <title>Genomic Encyclopedia of Type Strains, Phase IV (KMG-IV): sequencing the most valuable type-strain genomes for metagenomic binning, comparative biology and taxonomic classification.</title>
        <authorList>
            <person name="Goeker M."/>
        </authorList>
    </citation>
    <scope>NUCLEOTIDE SEQUENCE [LARGE SCALE GENOMIC DNA]</scope>
    <source>
        <strain evidence="1 2">DSM 16268</strain>
    </source>
</reference>
<name>A0A7W9FR33_9HYPH</name>
<accession>A0A7W9FR33</accession>
<gene>
    <name evidence="1" type="ORF">GGQ63_004381</name>
</gene>
<evidence type="ECO:0008006" key="3">
    <source>
        <dbReference type="Google" id="ProtNLM"/>
    </source>
</evidence>